<evidence type="ECO:0000256" key="5">
    <source>
        <dbReference type="ARBA" id="ARBA00022692"/>
    </source>
</evidence>
<dbReference type="PANTHER" id="PTHR11690">
    <property type="entry name" value="AMILORIDE-SENSITIVE SODIUM CHANNEL-RELATED"/>
    <property type="match status" value="1"/>
</dbReference>
<proteinExistence type="inferred from homology"/>
<organism evidence="13 14">
    <name type="scientific">Araneus ventricosus</name>
    <name type="common">Orbweaver spider</name>
    <name type="synonym">Epeira ventricosa</name>
    <dbReference type="NCBI Taxonomy" id="182803"/>
    <lineage>
        <taxon>Eukaryota</taxon>
        <taxon>Metazoa</taxon>
        <taxon>Ecdysozoa</taxon>
        <taxon>Arthropoda</taxon>
        <taxon>Chelicerata</taxon>
        <taxon>Arachnida</taxon>
        <taxon>Araneae</taxon>
        <taxon>Araneomorphae</taxon>
        <taxon>Entelegynae</taxon>
        <taxon>Araneoidea</taxon>
        <taxon>Araneidae</taxon>
        <taxon>Araneus</taxon>
    </lineage>
</organism>
<evidence type="ECO:0000256" key="8">
    <source>
        <dbReference type="ARBA" id="ARBA00023065"/>
    </source>
</evidence>
<gene>
    <name evidence="13" type="primary">asic4_5</name>
    <name evidence="13" type="ORF">AVEN_234577_1</name>
</gene>
<keyword evidence="10 12" id="KW-0739">Sodium transport</keyword>
<dbReference type="AlphaFoldDB" id="A0A4Y2A9A3"/>
<dbReference type="InterPro" id="IPR001873">
    <property type="entry name" value="ENaC"/>
</dbReference>
<dbReference type="Pfam" id="PF00858">
    <property type="entry name" value="ASC"/>
    <property type="match status" value="1"/>
</dbReference>
<dbReference type="PRINTS" id="PR01078">
    <property type="entry name" value="AMINACHANNEL"/>
</dbReference>
<keyword evidence="9" id="KW-0472">Membrane</keyword>
<keyword evidence="6" id="KW-1133">Transmembrane helix</keyword>
<evidence type="ECO:0000256" key="6">
    <source>
        <dbReference type="ARBA" id="ARBA00022989"/>
    </source>
</evidence>
<accession>A0A4Y2A9A3</accession>
<evidence type="ECO:0000256" key="12">
    <source>
        <dbReference type="RuleBase" id="RU000679"/>
    </source>
</evidence>
<comment type="similarity">
    <text evidence="2 12">Belongs to the amiloride-sensitive sodium channel (TC 1.A.6) family.</text>
</comment>
<evidence type="ECO:0000256" key="9">
    <source>
        <dbReference type="ARBA" id="ARBA00023136"/>
    </source>
</evidence>
<evidence type="ECO:0000256" key="3">
    <source>
        <dbReference type="ARBA" id="ARBA00022448"/>
    </source>
</evidence>
<comment type="subcellular location">
    <subcellularLocation>
        <location evidence="1">Membrane</location>
        <topology evidence="1">Multi-pass membrane protein</topology>
    </subcellularLocation>
</comment>
<keyword evidence="5 12" id="KW-0812">Transmembrane</keyword>
<keyword evidence="14" id="KW-1185">Reference proteome</keyword>
<keyword evidence="4 12" id="KW-0894">Sodium channel</keyword>
<reference evidence="13 14" key="1">
    <citation type="journal article" date="2019" name="Sci. Rep.">
        <title>Orb-weaving spider Araneus ventricosus genome elucidates the spidroin gene catalogue.</title>
        <authorList>
            <person name="Kono N."/>
            <person name="Nakamura H."/>
            <person name="Ohtoshi R."/>
            <person name="Moran D.A.P."/>
            <person name="Shinohara A."/>
            <person name="Yoshida Y."/>
            <person name="Fujiwara M."/>
            <person name="Mori M."/>
            <person name="Tomita M."/>
            <person name="Arakawa K."/>
        </authorList>
    </citation>
    <scope>NUCLEOTIDE SEQUENCE [LARGE SCALE GENOMIC DNA]</scope>
</reference>
<dbReference type="EMBL" id="BGPR01000009">
    <property type="protein sequence ID" value="GBL76338.1"/>
    <property type="molecule type" value="Genomic_DNA"/>
</dbReference>
<sequence>MNLDTSLDGDVDKVKEDKVFSRNLQLTMSTNSISKNMNSNSKDLLKDTIGTSPLPAVSQIWKAETKLWKLFWLFVLLLSSCGCAYNVKNFLTVFFKYPVLIDVSVQNRDSLEFPAVTICNLNRMHELYTNCVLEDMPWFPCFHTSFDEDIVEKGSGGVLILSERRQHTFISKATIQSKINYKSKSKEFLNHYKNLDNRSMYCYGYRLHELVKNCTFNSTPCQSDDFSYFQTIQYGNCFTFNNAQRHQNPFKVIKAGSDTGLDLEIDAMLNSYLDITPSAGIRIVVHNPYEDPNPVQDGINLNPGYETQISITKSSIKRLPAPYRDQCYDYKSNNGNRNSTNSQFNCIRECMQQTNQELCGCIDPFIPTKVEASRCDLHNSSQMSCLDGLVGDMNKNGLPCHCPLPCMSTTYDVKTTSAKLKFTRIHSMVSSLKIKGDPQCDQSEFFNTDSRMGNRSSIPNRKKRFREYSQAESRTKLKLFYASLDHTIYAQKAMFSDSELYAHLGGHLGLWLGLSLIALFEYAEYMLLLPRLFLNRSTSKIAN</sequence>
<evidence type="ECO:0000256" key="7">
    <source>
        <dbReference type="ARBA" id="ARBA00023053"/>
    </source>
</evidence>
<dbReference type="PANTHER" id="PTHR11690:SF227">
    <property type="entry name" value="AMILORIDE-SENSITIVE SODIUM CHANNEL"/>
    <property type="match status" value="1"/>
</dbReference>
<evidence type="ECO:0000256" key="4">
    <source>
        <dbReference type="ARBA" id="ARBA00022461"/>
    </source>
</evidence>
<keyword evidence="11 12" id="KW-0407">Ion channel</keyword>
<dbReference type="Gene3D" id="1.10.287.770">
    <property type="entry name" value="YojJ-like"/>
    <property type="match status" value="1"/>
</dbReference>
<keyword evidence="7" id="KW-0915">Sodium</keyword>
<protein>
    <submittedName>
        <fullName evidence="13">Acid-sensing ion channel 4</fullName>
    </submittedName>
</protein>
<dbReference type="GO" id="GO:0015280">
    <property type="term" value="F:ligand-gated sodium channel activity"/>
    <property type="evidence" value="ECO:0007669"/>
    <property type="project" value="TreeGrafter"/>
</dbReference>
<evidence type="ECO:0000313" key="13">
    <source>
        <dbReference type="EMBL" id="GBL76338.1"/>
    </source>
</evidence>
<dbReference type="OrthoDB" id="10051479at2759"/>
<evidence type="ECO:0000313" key="14">
    <source>
        <dbReference type="Proteomes" id="UP000499080"/>
    </source>
</evidence>
<evidence type="ECO:0000256" key="1">
    <source>
        <dbReference type="ARBA" id="ARBA00004141"/>
    </source>
</evidence>
<evidence type="ECO:0000256" key="2">
    <source>
        <dbReference type="ARBA" id="ARBA00007193"/>
    </source>
</evidence>
<comment type="caution">
    <text evidence="13">The sequence shown here is derived from an EMBL/GenBank/DDBJ whole genome shotgun (WGS) entry which is preliminary data.</text>
</comment>
<dbReference type="Gene3D" id="2.60.470.10">
    <property type="entry name" value="Acid-sensing ion channels like domains"/>
    <property type="match status" value="1"/>
</dbReference>
<evidence type="ECO:0000256" key="11">
    <source>
        <dbReference type="ARBA" id="ARBA00023303"/>
    </source>
</evidence>
<dbReference type="GO" id="GO:0005886">
    <property type="term" value="C:plasma membrane"/>
    <property type="evidence" value="ECO:0007669"/>
    <property type="project" value="TreeGrafter"/>
</dbReference>
<keyword evidence="3 12" id="KW-0813">Transport</keyword>
<evidence type="ECO:0000256" key="10">
    <source>
        <dbReference type="ARBA" id="ARBA00023201"/>
    </source>
</evidence>
<dbReference type="Proteomes" id="UP000499080">
    <property type="component" value="Unassembled WGS sequence"/>
</dbReference>
<keyword evidence="8 12" id="KW-0406">Ion transport</keyword>
<name>A0A4Y2A9A3_ARAVE</name>